<dbReference type="Proteomes" id="UP001159428">
    <property type="component" value="Unassembled WGS sequence"/>
</dbReference>
<accession>A0AAU9WEF1</accession>
<feature type="non-terminal residue" evidence="2">
    <location>
        <position position="1"/>
    </location>
</feature>
<evidence type="ECO:0000313" key="3">
    <source>
        <dbReference type="Proteomes" id="UP001159428"/>
    </source>
</evidence>
<gene>
    <name evidence="2" type="ORF">PMEA_00002742</name>
</gene>
<reference evidence="2 3" key="1">
    <citation type="submission" date="2022-05" db="EMBL/GenBank/DDBJ databases">
        <authorList>
            <consortium name="Genoscope - CEA"/>
            <person name="William W."/>
        </authorList>
    </citation>
    <scope>NUCLEOTIDE SEQUENCE [LARGE SCALE GENOMIC DNA]</scope>
</reference>
<name>A0AAU9WEF1_9CNID</name>
<dbReference type="EMBL" id="CALNXJ010000011">
    <property type="protein sequence ID" value="CAH3108875.1"/>
    <property type="molecule type" value="Genomic_DNA"/>
</dbReference>
<dbReference type="Gene3D" id="2.60.120.200">
    <property type="match status" value="1"/>
</dbReference>
<dbReference type="PANTHER" id="PTHR47635:SF2">
    <property type="entry name" value="LAMG-LIKE JELLYROLL FOLD DOMAIN-CONTAINING PROTEIN"/>
    <property type="match status" value="1"/>
</dbReference>
<dbReference type="SUPFAM" id="SSF49899">
    <property type="entry name" value="Concanavalin A-like lectins/glucanases"/>
    <property type="match status" value="1"/>
</dbReference>
<feature type="non-terminal residue" evidence="2">
    <location>
        <position position="212"/>
    </location>
</feature>
<organism evidence="2 3">
    <name type="scientific">Pocillopora meandrina</name>
    <dbReference type="NCBI Taxonomy" id="46732"/>
    <lineage>
        <taxon>Eukaryota</taxon>
        <taxon>Metazoa</taxon>
        <taxon>Cnidaria</taxon>
        <taxon>Anthozoa</taxon>
        <taxon>Hexacorallia</taxon>
        <taxon>Scleractinia</taxon>
        <taxon>Astrocoeniina</taxon>
        <taxon>Pocilloporidae</taxon>
        <taxon>Pocillopora</taxon>
    </lineage>
</organism>
<dbReference type="InterPro" id="IPR013320">
    <property type="entry name" value="ConA-like_dom_sf"/>
</dbReference>
<comment type="caution">
    <text evidence="2">The sequence shown here is derived from an EMBL/GenBank/DDBJ whole genome shotgun (WGS) entry which is preliminary data.</text>
</comment>
<evidence type="ECO:0000256" key="1">
    <source>
        <dbReference type="SAM" id="MobiDB-lite"/>
    </source>
</evidence>
<evidence type="ECO:0000313" key="2">
    <source>
        <dbReference type="EMBL" id="CAH3108875.1"/>
    </source>
</evidence>
<protein>
    <recommendedName>
        <fullName evidence="4">LamG domain-containing protein</fullName>
    </recommendedName>
</protein>
<sequence>ELPPLVAIFALDGETKTKDITRNNPPGIPSHVRPAPGPDGNPKGSTQFFGSSNSYIEFPNNGKLDTRRSITILAWIYHNGRSGPIFNYDRRGFGVHLWMVGPRVLFVRFVKRSRGRTSSVATYSTKPRYRAWNYIGATYDYNTGVATLWLDSKPVARQSIGRFELATNYPIRMGARIGDKRAFRGRISCLQVYSIALNAKQIRGARKRCFKK</sequence>
<proteinExistence type="predicted"/>
<keyword evidence="3" id="KW-1185">Reference proteome</keyword>
<evidence type="ECO:0008006" key="4">
    <source>
        <dbReference type="Google" id="ProtNLM"/>
    </source>
</evidence>
<dbReference type="AlphaFoldDB" id="A0AAU9WEF1"/>
<dbReference type="PANTHER" id="PTHR47635">
    <property type="entry name" value="CUB DOMAIN-CONTAINING PROTEIN"/>
    <property type="match status" value="1"/>
</dbReference>
<dbReference type="Pfam" id="PF13385">
    <property type="entry name" value="Laminin_G_3"/>
    <property type="match status" value="1"/>
</dbReference>
<feature type="region of interest" description="Disordered" evidence="1">
    <location>
        <begin position="16"/>
        <end position="44"/>
    </location>
</feature>